<sequence length="73" mass="8325">MSDVEGINARLEALEVRVAYQDQVIEDLNQTVIDQWKKIDALKRQLAELLDRVQEVEDSSTGPRAPEPPPPHY</sequence>
<dbReference type="Proteomes" id="UP000035489">
    <property type="component" value="Unassembled WGS sequence"/>
</dbReference>
<feature type="region of interest" description="Disordered" evidence="2">
    <location>
        <begin position="54"/>
        <end position="73"/>
    </location>
</feature>
<evidence type="ECO:0000313" key="3">
    <source>
        <dbReference type="EMBL" id="KLK92552.1"/>
    </source>
</evidence>
<evidence type="ECO:0000313" key="4">
    <source>
        <dbReference type="Proteomes" id="UP000035489"/>
    </source>
</evidence>
<dbReference type="STRING" id="1225564.AA309_12600"/>
<reference evidence="3 4" key="1">
    <citation type="submission" date="2015-05" db="EMBL/GenBank/DDBJ databases">
        <title>Draft genome sequence of Microvirga vignae strain BR3299, a novel nitrogen fixing bacteria isolated from Brazil semi-aired region.</title>
        <authorList>
            <person name="Zilli J.E."/>
            <person name="Passos S.R."/>
            <person name="Leite J."/>
            <person name="Baldani J.I."/>
            <person name="Xavier G.R."/>
            <person name="Rumjaneck N.G."/>
            <person name="Simoes-Araujo J.L."/>
        </authorList>
    </citation>
    <scope>NUCLEOTIDE SEQUENCE [LARGE SCALE GENOMIC DNA]</scope>
    <source>
        <strain evidence="3 4">BR3299</strain>
    </source>
</reference>
<protein>
    <recommendedName>
        <fullName evidence="1">Protein SlyX homolog</fullName>
    </recommendedName>
</protein>
<dbReference type="RefSeq" id="WP_047189373.1">
    <property type="nucleotide sequence ID" value="NZ_LCYG01000032.1"/>
</dbReference>
<dbReference type="OrthoDB" id="5422806at2"/>
<dbReference type="EMBL" id="LCYG01000032">
    <property type="protein sequence ID" value="KLK92552.1"/>
    <property type="molecule type" value="Genomic_DNA"/>
</dbReference>
<gene>
    <name evidence="1" type="primary">slyX</name>
    <name evidence="3" type="ORF">AA309_12600</name>
</gene>
<dbReference type="AlphaFoldDB" id="A0A0H1RIW9"/>
<organism evidence="3 4">
    <name type="scientific">Microvirga vignae</name>
    <dbReference type="NCBI Taxonomy" id="1225564"/>
    <lineage>
        <taxon>Bacteria</taxon>
        <taxon>Pseudomonadati</taxon>
        <taxon>Pseudomonadota</taxon>
        <taxon>Alphaproteobacteria</taxon>
        <taxon>Hyphomicrobiales</taxon>
        <taxon>Methylobacteriaceae</taxon>
        <taxon>Microvirga</taxon>
    </lineage>
</organism>
<dbReference type="PANTHER" id="PTHR36508">
    <property type="entry name" value="PROTEIN SLYX"/>
    <property type="match status" value="1"/>
</dbReference>
<comment type="caution">
    <text evidence="3">The sequence shown here is derived from an EMBL/GenBank/DDBJ whole genome shotgun (WGS) entry which is preliminary data.</text>
</comment>
<dbReference type="InterPro" id="IPR007236">
    <property type="entry name" value="SlyX"/>
</dbReference>
<name>A0A0H1RIW9_9HYPH</name>
<dbReference type="PANTHER" id="PTHR36508:SF1">
    <property type="entry name" value="PROTEIN SLYX"/>
    <property type="match status" value="1"/>
</dbReference>
<dbReference type="Pfam" id="PF04102">
    <property type="entry name" value="SlyX"/>
    <property type="match status" value="1"/>
</dbReference>
<evidence type="ECO:0000256" key="1">
    <source>
        <dbReference type="HAMAP-Rule" id="MF_00715"/>
    </source>
</evidence>
<accession>A0A0H1RIW9</accession>
<dbReference type="HAMAP" id="MF_00715">
    <property type="entry name" value="SlyX"/>
    <property type="match status" value="1"/>
</dbReference>
<keyword evidence="4" id="KW-1185">Reference proteome</keyword>
<dbReference type="Gene3D" id="1.20.5.300">
    <property type="match status" value="1"/>
</dbReference>
<comment type="similarity">
    <text evidence="1">Belongs to the SlyX family.</text>
</comment>
<proteinExistence type="inferred from homology"/>
<dbReference type="PATRIC" id="fig|1225564.3.peg.3343"/>
<evidence type="ECO:0000256" key="2">
    <source>
        <dbReference type="SAM" id="MobiDB-lite"/>
    </source>
</evidence>